<protein>
    <submittedName>
        <fullName evidence="1">Uncharacterized protein</fullName>
    </submittedName>
</protein>
<name>A0A5B7J2T4_PORTR</name>
<organism evidence="1 2">
    <name type="scientific">Portunus trituberculatus</name>
    <name type="common">Swimming crab</name>
    <name type="synonym">Neptunus trituberculatus</name>
    <dbReference type="NCBI Taxonomy" id="210409"/>
    <lineage>
        <taxon>Eukaryota</taxon>
        <taxon>Metazoa</taxon>
        <taxon>Ecdysozoa</taxon>
        <taxon>Arthropoda</taxon>
        <taxon>Crustacea</taxon>
        <taxon>Multicrustacea</taxon>
        <taxon>Malacostraca</taxon>
        <taxon>Eumalacostraca</taxon>
        <taxon>Eucarida</taxon>
        <taxon>Decapoda</taxon>
        <taxon>Pleocyemata</taxon>
        <taxon>Brachyura</taxon>
        <taxon>Eubrachyura</taxon>
        <taxon>Portunoidea</taxon>
        <taxon>Portunidae</taxon>
        <taxon>Portuninae</taxon>
        <taxon>Portunus</taxon>
    </lineage>
</organism>
<evidence type="ECO:0000313" key="1">
    <source>
        <dbReference type="EMBL" id="MPC92171.1"/>
    </source>
</evidence>
<gene>
    <name evidence="1" type="ORF">E2C01_087244</name>
</gene>
<accession>A0A5B7J2T4</accession>
<sequence length="94" mass="10259">MGGREDMAGNIQDEEHVLAGRRLGREDLNGRILAGGLGREDMGRKKTWAGGRGLMDLVQEGDMGRRTVAGGLGREDIGRTWARWHGREDSGGRT</sequence>
<evidence type="ECO:0000313" key="2">
    <source>
        <dbReference type="Proteomes" id="UP000324222"/>
    </source>
</evidence>
<keyword evidence="2" id="KW-1185">Reference proteome</keyword>
<comment type="caution">
    <text evidence="1">The sequence shown here is derived from an EMBL/GenBank/DDBJ whole genome shotgun (WGS) entry which is preliminary data.</text>
</comment>
<dbReference type="EMBL" id="VSRR010090308">
    <property type="protein sequence ID" value="MPC92171.1"/>
    <property type="molecule type" value="Genomic_DNA"/>
</dbReference>
<proteinExistence type="predicted"/>
<dbReference type="Proteomes" id="UP000324222">
    <property type="component" value="Unassembled WGS sequence"/>
</dbReference>
<dbReference type="AlphaFoldDB" id="A0A5B7J2T4"/>
<reference evidence="1 2" key="1">
    <citation type="submission" date="2019-05" db="EMBL/GenBank/DDBJ databases">
        <title>Another draft genome of Portunus trituberculatus and its Hox gene families provides insights of decapod evolution.</title>
        <authorList>
            <person name="Jeong J.-H."/>
            <person name="Song I."/>
            <person name="Kim S."/>
            <person name="Choi T."/>
            <person name="Kim D."/>
            <person name="Ryu S."/>
            <person name="Kim W."/>
        </authorList>
    </citation>
    <scope>NUCLEOTIDE SEQUENCE [LARGE SCALE GENOMIC DNA]</scope>
    <source>
        <tissue evidence="1">Muscle</tissue>
    </source>
</reference>